<feature type="compositionally biased region" description="Basic and acidic residues" evidence="1">
    <location>
        <begin position="49"/>
        <end position="67"/>
    </location>
</feature>
<sequence length="409" mass="45260">MSNTNFRLESFRPWNPFQDKAQPLRDPPGACRYPSPVSITATPPPSNSSDKDPKSYKLHSNKPERHPLPARPPTEVCLDSLHSETQTTRREWEGSGRTPSTVDLPQSFDSENILQPQNIVCADDVAPAILADGVRRDAEHQPLGLESGGSEPTGFAGQQPQIFDSEDDAQNGELPGIEIIDPAILNGNDSQDAEQPQTAEGIATIREDCPARSTRSQEKASSLQRRRQNSKATVGADCQLKTTKRSSPGKRHINKSPGRFNKSSGHRQSISFPTVRAQFSALSVEDRLQFLSWLFEGALYHCASSPSSPDAASPSRPVPGQFDVSYDCDHTSLNTERAEVQGTFSRKGQPWSGEEDHLLTKLREKQKLSWSEVIKQFSRQFPGRSKGSIQVYWSTTHKKKQSSVPLSFD</sequence>
<evidence type="ECO:0000313" key="3">
    <source>
        <dbReference type="EMBL" id="KAJ6037943.1"/>
    </source>
</evidence>
<evidence type="ECO:0000256" key="1">
    <source>
        <dbReference type="SAM" id="MobiDB-lite"/>
    </source>
</evidence>
<comment type="caution">
    <text evidence="3">The sequence shown here is derived from an EMBL/GenBank/DDBJ whole genome shotgun (WGS) entry which is preliminary data.</text>
</comment>
<feature type="region of interest" description="Disordered" evidence="1">
    <location>
        <begin position="137"/>
        <end position="173"/>
    </location>
</feature>
<dbReference type="AlphaFoldDB" id="A0AAD6I8U5"/>
<dbReference type="Proteomes" id="UP001219568">
    <property type="component" value="Unassembled WGS sequence"/>
</dbReference>
<feature type="compositionally biased region" description="Basic residues" evidence="1">
    <location>
        <begin position="242"/>
        <end position="254"/>
    </location>
</feature>
<accession>A0AAD6I8U5</accession>
<dbReference type="EMBL" id="JAQJZL010000009">
    <property type="protein sequence ID" value="KAJ6037943.1"/>
    <property type="molecule type" value="Genomic_DNA"/>
</dbReference>
<protein>
    <recommendedName>
        <fullName evidence="2">Myb-like domain-containing protein</fullName>
    </recommendedName>
</protein>
<feature type="domain" description="Myb-like" evidence="2">
    <location>
        <begin position="343"/>
        <end position="397"/>
    </location>
</feature>
<evidence type="ECO:0000259" key="2">
    <source>
        <dbReference type="PROSITE" id="PS50090"/>
    </source>
</evidence>
<reference evidence="3" key="2">
    <citation type="submission" date="2023-01" db="EMBL/GenBank/DDBJ databases">
        <authorList>
            <person name="Petersen C."/>
        </authorList>
    </citation>
    <scope>NUCLEOTIDE SEQUENCE</scope>
    <source>
        <strain evidence="3">IBT 15450</strain>
    </source>
</reference>
<dbReference type="Gene3D" id="1.10.10.60">
    <property type="entry name" value="Homeodomain-like"/>
    <property type="match status" value="1"/>
</dbReference>
<dbReference type="SMART" id="SM00717">
    <property type="entry name" value="SANT"/>
    <property type="match status" value="1"/>
</dbReference>
<dbReference type="CDD" id="cd00167">
    <property type="entry name" value="SANT"/>
    <property type="match status" value="1"/>
</dbReference>
<evidence type="ECO:0000313" key="4">
    <source>
        <dbReference type="Proteomes" id="UP001219568"/>
    </source>
</evidence>
<dbReference type="SUPFAM" id="SSF46689">
    <property type="entry name" value="Homeodomain-like"/>
    <property type="match status" value="1"/>
</dbReference>
<keyword evidence="4" id="KW-1185">Reference proteome</keyword>
<reference evidence="3" key="1">
    <citation type="journal article" date="2023" name="IMA Fungus">
        <title>Comparative genomic study of the Penicillium genus elucidates a diverse pangenome and 15 lateral gene transfer events.</title>
        <authorList>
            <person name="Petersen C."/>
            <person name="Sorensen T."/>
            <person name="Nielsen M.R."/>
            <person name="Sondergaard T.E."/>
            <person name="Sorensen J.L."/>
            <person name="Fitzpatrick D.A."/>
            <person name="Frisvad J.C."/>
            <person name="Nielsen K.L."/>
        </authorList>
    </citation>
    <scope>NUCLEOTIDE SEQUENCE</scope>
    <source>
        <strain evidence="3">IBT 15450</strain>
    </source>
</reference>
<proteinExistence type="predicted"/>
<dbReference type="InterPro" id="IPR001005">
    <property type="entry name" value="SANT/Myb"/>
</dbReference>
<gene>
    <name evidence="3" type="ORF">N7460_007714</name>
</gene>
<feature type="region of interest" description="Disordered" evidence="1">
    <location>
        <begin position="1"/>
        <end position="110"/>
    </location>
</feature>
<dbReference type="Pfam" id="PF13921">
    <property type="entry name" value="Myb_DNA-bind_6"/>
    <property type="match status" value="1"/>
</dbReference>
<organism evidence="3 4">
    <name type="scientific">Penicillium canescens</name>
    <dbReference type="NCBI Taxonomy" id="5083"/>
    <lineage>
        <taxon>Eukaryota</taxon>
        <taxon>Fungi</taxon>
        <taxon>Dikarya</taxon>
        <taxon>Ascomycota</taxon>
        <taxon>Pezizomycotina</taxon>
        <taxon>Eurotiomycetes</taxon>
        <taxon>Eurotiomycetidae</taxon>
        <taxon>Eurotiales</taxon>
        <taxon>Aspergillaceae</taxon>
        <taxon>Penicillium</taxon>
    </lineage>
</organism>
<dbReference type="InterPro" id="IPR009057">
    <property type="entry name" value="Homeodomain-like_sf"/>
</dbReference>
<name>A0AAD6I8U5_PENCN</name>
<feature type="compositionally biased region" description="Polar residues" evidence="1">
    <location>
        <begin position="97"/>
        <end position="110"/>
    </location>
</feature>
<feature type="compositionally biased region" description="Basic and acidic residues" evidence="1">
    <location>
        <begin position="205"/>
        <end position="218"/>
    </location>
</feature>
<dbReference type="PROSITE" id="PS50090">
    <property type="entry name" value="MYB_LIKE"/>
    <property type="match status" value="1"/>
</dbReference>
<feature type="region of interest" description="Disordered" evidence="1">
    <location>
        <begin position="205"/>
        <end position="267"/>
    </location>
</feature>